<dbReference type="Proteomes" id="UP000028073">
    <property type="component" value="Unassembled WGS sequence"/>
</dbReference>
<sequence>MIHSHSEDYRTSSPSGNNEGTSSDAEDLEKVSAQFSMMEVTEAQETEVRSKKDYDRFGKPIKKLTQMSVRAEKERLCRLIDQFNEKPDDAQEGELLACLHQMYGKGLTHCHFSDTPLHPVAEATNVSDHDQTLLIAIREQKSTSHKKRSLAIARMTCWLVKDRARLDVLKHFSQYLCGEDLAYIARHSRPVIASYILENKLPLMSAEAISSIANAHPDLVAQFVMDRHCLTHESEWPQLFKLCQQCPHLAEAVFNNNLSLTYLGYRHRAALALASTEKAEILQAELVSEIFNHVGEPCSYDEQAAWRLLMCHQSLALEWLAGIRDLMTEDLHPIMMAEILSRYPDLRKTEGMDLQKILGDQDAASLLLTRSLISFIDIAQDYIRTKMTPEQKLELLNHYPNLGMLILPMGQKLDQAGFSDLMDCYTSTAGSVLCSFFLRNLGPNAQKELMTELANPAALALMREHQRQWQFNQNSKPYPEAFQLLQSPALMNRLSKETSEQLQTAYPSLIALRMLLSIHQPALTVPNHLIIEASSRSQTLAFEVMKHPDFNDYEKMQAAEYFQDTLMALLEKPESFLKSPQELISDIHFLGTMLVSPHQKRAAILALQKGFLNSAESTLLYSLCHQHPLFADALQNQPELLSKMSLEVLFNLCMKNPAFHFRMSNEENLAEIWGNIVAFCQEQPEVLESLNSPYFPVPDHSVEQHTATCDTVEMEKFLRQTEQLQTRTAHLEKVKPEFFRLPQDIMTAIHSDRVKASGVCSGFCLDYARWQVLHPEKHPTDYMEKAEKYYLSDQGWMHHKSLPERLDFLQRQHKQFVTEGEEVSYNHQGATFINTDRLQELLREHKILYISQEQHSCIVQLWDVPNTGGAQQLVVYDPNEGICCFIGCTTDALWSREIHSQLDEALKNGLLKYGSEVCIKAHIVDIEAVATQHTTPVQYRGINHQEDAEERME</sequence>
<dbReference type="EMBL" id="JOKH01000003">
    <property type="protein sequence ID" value="KEQ17299.1"/>
    <property type="molecule type" value="Genomic_DNA"/>
</dbReference>
<keyword evidence="3" id="KW-1185">Reference proteome</keyword>
<evidence type="ECO:0000313" key="2">
    <source>
        <dbReference type="EMBL" id="KEQ17299.1"/>
    </source>
</evidence>
<proteinExistence type="predicted"/>
<accession>A0A081NFS6</accession>
<gene>
    <name evidence="2" type="ORF">GZ78_15920</name>
</gene>
<reference evidence="2 3" key="1">
    <citation type="submission" date="2014-06" db="EMBL/GenBank/DDBJ databases">
        <title>Whole Genome Sequences of Three Symbiotic Endozoicomonas Bacteria.</title>
        <authorList>
            <person name="Neave M.J."/>
            <person name="Apprill A."/>
            <person name="Voolstra C.R."/>
        </authorList>
    </citation>
    <scope>NUCLEOTIDE SEQUENCE [LARGE SCALE GENOMIC DNA]</scope>
    <source>
        <strain evidence="2 3">DSM 25634</strain>
    </source>
</reference>
<name>A0A081NFS6_9GAMM</name>
<feature type="compositionally biased region" description="Polar residues" evidence="1">
    <location>
        <begin position="11"/>
        <end position="23"/>
    </location>
</feature>
<dbReference type="OrthoDB" id="9816644at2"/>
<evidence type="ECO:0000256" key="1">
    <source>
        <dbReference type="SAM" id="MobiDB-lite"/>
    </source>
</evidence>
<feature type="region of interest" description="Disordered" evidence="1">
    <location>
        <begin position="1"/>
        <end position="32"/>
    </location>
</feature>
<protein>
    <submittedName>
        <fullName evidence="2">Uncharacterized protein</fullName>
    </submittedName>
</protein>
<evidence type="ECO:0000313" key="3">
    <source>
        <dbReference type="Proteomes" id="UP000028073"/>
    </source>
</evidence>
<dbReference type="RefSeq" id="WP_034837430.1">
    <property type="nucleotide sequence ID" value="NZ_JOKH01000003.1"/>
</dbReference>
<organism evidence="2 3">
    <name type="scientific">Endozoicomonas numazuensis</name>
    <dbReference type="NCBI Taxonomy" id="1137799"/>
    <lineage>
        <taxon>Bacteria</taxon>
        <taxon>Pseudomonadati</taxon>
        <taxon>Pseudomonadota</taxon>
        <taxon>Gammaproteobacteria</taxon>
        <taxon>Oceanospirillales</taxon>
        <taxon>Endozoicomonadaceae</taxon>
        <taxon>Endozoicomonas</taxon>
    </lineage>
</organism>
<dbReference type="AlphaFoldDB" id="A0A081NFS6"/>
<feature type="compositionally biased region" description="Basic and acidic residues" evidence="1">
    <location>
        <begin position="1"/>
        <end position="10"/>
    </location>
</feature>
<comment type="caution">
    <text evidence="2">The sequence shown here is derived from an EMBL/GenBank/DDBJ whole genome shotgun (WGS) entry which is preliminary data.</text>
</comment>